<dbReference type="Pfam" id="PF07714">
    <property type="entry name" value="PK_Tyr_Ser-Thr"/>
    <property type="match status" value="1"/>
</dbReference>
<organism evidence="9 10">
    <name type="scientific">Crocodylus porosus</name>
    <name type="common">Saltwater crocodile</name>
    <name type="synonym">Estuarine crocodile</name>
    <dbReference type="NCBI Taxonomy" id="8502"/>
    <lineage>
        <taxon>Eukaryota</taxon>
        <taxon>Metazoa</taxon>
        <taxon>Chordata</taxon>
        <taxon>Craniata</taxon>
        <taxon>Vertebrata</taxon>
        <taxon>Euteleostomi</taxon>
        <taxon>Archelosauria</taxon>
        <taxon>Archosauria</taxon>
        <taxon>Crocodylia</taxon>
        <taxon>Longirostres</taxon>
        <taxon>Crocodylidae</taxon>
        <taxon>Crocodylus</taxon>
    </lineage>
</organism>
<comment type="subcellular location">
    <subcellularLocation>
        <location evidence="1">Endomembrane system</location>
    </subcellularLocation>
</comment>
<keyword evidence="4" id="KW-0418">Kinase</keyword>
<keyword evidence="10" id="KW-1185">Reference proteome</keyword>
<keyword evidence="6" id="KW-0472">Membrane</keyword>
<evidence type="ECO:0000256" key="5">
    <source>
        <dbReference type="ARBA" id="ARBA00022840"/>
    </source>
</evidence>
<evidence type="ECO:0000256" key="7">
    <source>
        <dbReference type="ARBA" id="ARBA00023137"/>
    </source>
</evidence>
<evidence type="ECO:0000256" key="4">
    <source>
        <dbReference type="ARBA" id="ARBA00022777"/>
    </source>
</evidence>
<accession>A0A7M4EUF0</accession>
<dbReference type="Gene3D" id="1.10.510.10">
    <property type="entry name" value="Transferase(Phosphotransferase) domain 1"/>
    <property type="match status" value="1"/>
</dbReference>
<keyword evidence="5" id="KW-0067">ATP-binding</keyword>
<gene>
    <name evidence="9" type="primary">TXK</name>
</gene>
<dbReference type="InterPro" id="IPR000719">
    <property type="entry name" value="Prot_kinase_dom"/>
</dbReference>
<evidence type="ECO:0000259" key="8">
    <source>
        <dbReference type="PROSITE" id="PS50011"/>
    </source>
</evidence>
<feature type="domain" description="Protein kinase" evidence="8">
    <location>
        <begin position="1"/>
        <end position="165"/>
    </location>
</feature>
<keyword evidence="2" id="KW-0808">Transferase</keyword>
<proteinExistence type="predicted"/>
<dbReference type="GO" id="GO:0004713">
    <property type="term" value="F:protein tyrosine kinase activity"/>
    <property type="evidence" value="ECO:0007669"/>
    <property type="project" value="UniProtKB-KW"/>
</dbReference>
<dbReference type="PROSITE" id="PS00109">
    <property type="entry name" value="PROTEIN_KINASE_TYR"/>
    <property type="match status" value="1"/>
</dbReference>
<dbReference type="GO" id="GO:0050793">
    <property type="term" value="P:regulation of developmental process"/>
    <property type="evidence" value="ECO:0007669"/>
    <property type="project" value="UniProtKB-ARBA"/>
</dbReference>
<dbReference type="PANTHER" id="PTHR24418">
    <property type="entry name" value="TYROSINE-PROTEIN KINASE"/>
    <property type="match status" value="1"/>
</dbReference>
<keyword evidence="3" id="KW-0547">Nucleotide-binding</keyword>
<dbReference type="AlphaFoldDB" id="A0A7M4EUF0"/>
<dbReference type="Proteomes" id="UP000594220">
    <property type="component" value="Unplaced"/>
</dbReference>
<dbReference type="FunFam" id="1.10.510.10:FF:001512">
    <property type="entry name" value="Receptor tyrosine-protein kinase erbB-2"/>
    <property type="match status" value="1"/>
</dbReference>
<dbReference type="InterPro" id="IPR011009">
    <property type="entry name" value="Kinase-like_dom_sf"/>
</dbReference>
<dbReference type="InterPro" id="IPR050198">
    <property type="entry name" value="Non-receptor_tyrosine_kinases"/>
</dbReference>
<reference evidence="9" key="1">
    <citation type="submission" date="2025-08" db="UniProtKB">
        <authorList>
            <consortium name="Ensembl"/>
        </authorList>
    </citation>
    <scope>IDENTIFICATION</scope>
</reference>
<dbReference type="PRINTS" id="PR00109">
    <property type="entry name" value="TYRKINASE"/>
</dbReference>
<dbReference type="InterPro" id="IPR008266">
    <property type="entry name" value="Tyr_kinase_AS"/>
</dbReference>
<evidence type="ECO:0000256" key="2">
    <source>
        <dbReference type="ARBA" id="ARBA00022679"/>
    </source>
</evidence>
<sequence>MHTLNKETLLSMCQDVCEGMVYLERKKFIHRDLAARNCLVNAEHIVKISDFGMARYVLDDEYISSSGAKFPIKWSSPEVFHFKKYSTKSDVWSFGVLMWEVFTEGKMPFDNKSNAEVVREISEGYRLYRPYLAPLPVYNVMYSCWHEVCFSYFLLCMVKYVFYSK</sequence>
<dbReference type="InterPro" id="IPR020635">
    <property type="entry name" value="Tyr_kinase_cat_dom"/>
</dbReference>
<dbReference type="SUPFAM" id="SSF56112">
    <property type="entry name" value="Protein kinase-like (PK-like)"/>
    <property type="match status" value="1"/>
</dbReference>
<dbReference type="GO" id="GO:0048468">
    <property type="term" value="P:cell development"/>
    <property type="evidence" value="ECO:0007669"/>
    <property type="project" value="UniProtKB-ARBA"/>
</dbReference>
<dbReference type="GeneTree" id="ENSGT00940000160857"/>
<evidence type="ECO:0000313" key="10">
    <source>
        <dbReference type="Proteomes" id="UP000594220"/>
    </source>
</evidence>
<keyword evidence="7" id="KW-0829">Tyrosine-protein kinase</keyword>
<evidence type="ECO:0000256" key="1">
    <source>
        <dbReference type="ARBA" id="ARBA00004308"/>
    </source>
</evidence>
<dbReference type="GO" id="GO:0005524">
    <property type="term" value="F:ATP binding"/>
    <property type="evidence" value="ECO:0007669"/>
    <property type="project" value="UniProtKB-KW"/>
</dbReference>
<evidence type="ECO:0000313" key="9">
    <source>
        <dbReference type="Ensembl" id="ENSCPRP00005013981.1"/>
    </source>
</evidence>
<name>A0A7M4EUF0_CROPO</name>
<dbReference type="InterPro" id="IPR001245">
    <property type="entry name" value="Ser-Thr/Tyr_kinase_cat_dom"/>
</dbReference>
<dbReference type="Ensembl" id="ENSCPRT00005016413.1">
    <property type="protein sequence ID" value="ENSCPRP00005013981.1"/>
    <property type="gene ID" value="ENSCPRG00005009839.1"/>
</dbReference>
<evidence type="ECO:0000256" key="6">
    <source>
        <dbReference type="ARBA" id="ARBA00023136"/>
    </source>
</evidence>
<dbReference type="PROSITE" id="PS50011">
    <property type="entry name" value="PROTEIN_KINASE_DOM"/>
    <property type="match status" value="1"/>
</dbReference>
<dbReference type="GO" id="GO:0012505">
    <property type="term" value="C:endomembrane system"/>
    <property type="evidence" value="ECO:0007669"/>
    <property type="project" value="UniProtKB-SubCell"/>
</dbReference>
<reference evidence="9" key="2">
    <citation type="submission" date="2025-09" db="UniProtKB">
        <authorList>
            <consortium name="Ensembl"/>
        </authorList>
    </citation>
    <scope>IDENTIFICATION</scope>
</reference>
<protein>
    <submittedName>
        <fullName evidence="9">TXK tyrosine kinase</fullName>
    </submittedName>
</protein>
<dbReference type="SMART" id="SM00219">
    <property type="entry name" value="TyrKc"/>
    <property type="match status" value="1"/>
</dbReference>
<evidence type="ECO:0000256" key="3">
    <source>
        <dbReference type="ARBA" id="ARBA00022741"/>
    </source>
</evidence>
<dbReference type="GO" id="GO:0030182">
    <property type="term" value="P:neuron differentiation"/>
    <property type="evidence" value="ECO:0007669"/>
    <property type="project" value="UniProtKB-ARBA"/>
</dbReference>